<name>A0A554SD80_9ACTN</name>
<evidence type="ECO:0000256" key="1">
    <source>
        <dbReference type="ARBA" id="ARBA00022598"/>
    </source>
</evidence>
<dbReference type="AlphaFoldDB" id="A0A554SD80"/>
<keyword evidence="7" id="KW-0464">Manganese</keyword>
<sequence length="312" mass="32064">MVELIAVDGIGEIAPGHDLAALLTEAAELVDGDVVVVTSKIVAKAAGLATRRSRDEVLAEETDRVVARRGGTSIVRTHHGLTMAAAGIDASNVEEGYVIPLPRDPDGDARRLRARIAELAGVTVGVVIADTAGRSWRNGQTDMAIGCAGVVPVASFAGKTDGHGNTLVVTAPAVADEIAGAAELASGKLGGRPFVVVRGLDASLLSADDGPGAAALVRDEGQDLFGLGSREAVLSAALRESRRGFLDAADEWEGLDEVLAAASVPCRRDGSRVLIERGDDDIEAGATAERVWAVAFAYGLDIEILVSTDSGD</sequence>
<keyword evidence="5" id="KW-0630">Potassium</keyword>
<keyword evidence="10" id="KW-1185">Reference proteome</keyword>
<keyword evidence="6" id="KW-0342">GTP-binding</keyword>
<protein>
    <submittedName>
        <fullName evidence="9">Coenzyme F420-0:L-glutamate ligase</fullName>
        <ecNumber evidence="9">6.3.2.31</ecNumber>
    </submittedName>
</protein>
<dbReference type="PANTHER" id="PTHR47917">
    <property type="match status" value="1"/>
</dbReference>
<dbReference type="GO" id="GO:0005525">
    <property type="term" value="F:GTP binding"/>
    <property type="evidence" value="ECO:0007669"/>
    <property type="project" value="UniProtKB-KW"/>
</dbReference>
<evidence type="ECO:0000256" key="5">
    <source>
        <dbReference type="ARBA" id="ARBA00022958"/>
    </source>
</evidence>
<evidence type="ECO:0000313" key="10">
    <source>
        <dbReference type="Proteomes" id="UP000316988"/>
    </source>
</evidence>
<dbReference type="PANTHER" id="PTHR47917:SF1">
    <property type="entry name" value="COENZYME F420:L-GLUTAMATE LIGASE"/>
    <property type="match status" value="1"/>
</dbReference>
<dbReference type="EMBL" id="VLNT01000004">
    <property type="protein sequence ID" value="TSD64301.1"/>
    <property type="molecule type" value="Genomic_DNA"/>
</dbReference>
<dbReference type="EC" id="6.3.2.31" evidence="9"/>
<dbReference type="InterPro" id="IPR002847">
    <property type="entry name" value="F420-0_gamma-glut_ligase-dom"/>
</dbReference>
<dbReference type="GO" id="GO:0052618">
    <property type="term" value="F:coenzyme F420-0:L-glutamate ligase activity"/>
    <property type="evidence" value="ECO:0007669"/>
    <property type="project" value="UniProtKB-EC"/>
</dbReference>
<gene>
    <name evidence="9" type="primary">cofE</name>
    <name evidence="9" type="ORF">FNM00_07070</name>
</gene>
<evidence type="ECO:0000256" key="3">
    <source>
        <dbReference type="ARBA" id="ARBA00022741"/>
    </source>
</evidence>
<keyword evidence="2" id="KW-0479">Metal-binding</keyword>
<evidence type="ECO:0000259" key="8">
    <source>
        <dbReference type="Pfam" id="PF01996"/>
    </source>
</evidence>
<organism evidence="9 10">
    <name type="scientific">Aeromicrobium piscarium</name>
    <dbReference type="NCBI Taxonomy" id="2590901"/>
    <lineage>
        <taxon>Bacteria</taxon>
        <taxon>Bacillati</taxon>
        <taxon>Actinomycetota</taxon>
        <taxon>Actinomycetes</taxon>
        <taxon>Propionibacteriales</taxon>
        <taxon>Nocardioidaceae</taxon>
        <taxon>Aeromicrobium</taxon>
    </lineage>
</organism>
<evidence type="ECO:0000256" key="6">
    <source>
        <dbReference type="ARBA" id="ARBA00023134"/>
    </source>
</evidence>
<dbReference type="InterPro" id="IPR008225">
    <property type="entry name" value="F420-0_g-glutamyl_ligase"/>
</dbReference>
<dbReference type="NCBIfam" id="TIGR01916">
    <property type="entry name" value="F420_cofE"/>
    <property type="match status" value="1"/>
</dbReference>
<keyword evidence="3" id="KW-0547">Nucleotide-binding</keyword>
<feature type="domain" description="Coenzyme F420:L-glutamate ligase-like" evidence="8">
    <location>
        <begin position="56"/>
        <end position="199"/>
    </location>
</feature>
<dbReference type="RefSeq" id="WP_143912743.1">
    <property type="nucleotide sequence ID" value="NZ_VLNT01000004.1"/>
</dbReference>
<keyword evidence="4" id="KW-0460">Magnesium</keyword>
<evidence type="ECO:0000256" key="2">
    <source>
        <dbReference type="ARBA" id="ARBA00022723"/>
    </source>
</evidence>
<evidence type="ECO:0000313" key="9">
    <source>
        <dbReference type="EMBL" id="TSD64301.1"/>
    </source>
</evidence>
<keyword evidence="1 9" id="KW-0436">Ligase</keyword>
<evidence type="ECO:0000256" key="4">
    <source>
        <dbReference type="ARBA" id="ARBA00022842"/>
    </source>
</evidence>
<feature type="domain" description="Coenzyme F420:L-glutamate ligase-like" evidence="8">
    <location>
        <begin position="10"/>
        <end position="48"/>
    </location>
</feature>
<dbReference type="GO" id="GO:0046872">
    <property type="term" value="F:metal ion binding"/>
    <property type="evidence" value="ECO:0007669"/>
    <property type="project" value="UniProtKB-KW"/>
</dbReference>
<accession>A0A554SD80</accession>
<comment type="caution">
    <text evidence="9">The sequence shown here is derived from an EMBL/GenBank/DDBJ whole genome shotgun (WGS) entry which is preliminary data.</text>
</comment>
<reference evidence="9 10" key="1">
    <citation type="submission" date="2019-07" db="EMBL/GenBank/DDBJ databases">
        <authorList>
            <person name="Zhao L.H."/>
        </authorList>
    </citation>
    <scope>NUCLEOTIDE SEQUENCE [LARGE SCALE GENOMIC DNA]</scope>
    <source>
        <strain evidence="9 10">Co35</strain>
    </source>
</reference>
<dbReference type="SUPFAM" id="SSF144010">
    <property type="entry name" value="CofE-like"/>
    <property type="match status" value="1"/>
</dbReference>
<evidence type="ECO:0000256" key="7">
    <source>
        <dbReference type="ARBA" id="ARBA00023211"/>
    </source>
</evidence>
<dbReference type="Gene3D" id="3.30.1330.100">
    <property type="entry name" value="CofE-like"/>
    <property type="match status" value="2"/>
</dbReference>
<proteinExistence type="predicted"/>
<dbReference type="Pfam" id="PF01996">
    <property type="entry name" value="F420_ligase"/>
    <property type="match status" value="2"/>
</dbReference>
<dbReference type="Proteomes" id="UP000316988">
    <property type="component" value="Unassembled WGS sequence"/>
</dbReference>
<dbReference type="OrthoDB" id="9788295at2"/>